<sequence>MVRSAPSFPKPVLRIGVARQYYHARRRPEESPLDYLYRLNVAGLRAKLKIKDGNAKDRREHIETLEDQDLADRLTLLRLSTRTIWKKCYEPVTCEEQTEEGRIRIQ</sequence>
<reference evidence="1 2" key="1">
    <citation type="journal article" date="2017" name="Genome Biol. Evol.">
        <title>Phytophthora megakarya and P. palmivora, closely related causal agents of cacao black pod rot, underwent increases in genome sizes and gene numbers by different mechanisms.</title>
        <authorList>
            <person name="Ali S.S."/>
            <person name="Shao J."/>
            <person name="Lary D.J."/>
            <person name="Kronmiller B."/>
            <person name="Shen D."/>
            <person name="Strem M.D."/>
            <person name="Amoako-Attah I."/>
            <person name="Akrofi A.Y."/>
            <person name="Begoude B.A."/>
            <person name="Ten Hoopen G.M."/>
            <person name="Coulibaly K."/>
            <person name="Kebe B.I."/>
            <person name="Melnick R.L."/>
            <person name="Guiltinan M.J."/>
            <person name="Tyler B.M."/>
            <person name="Meinhardt L.W."/>
            <person name="Bailey B.A."/>
        </authorList>
    </citation>
    <scope>NUCLEOTIDE SEQUENCE [LARGE SCALE GENOMIC DNA]</scope>
    <source>
        <strain evidence="2">sbr112.9</strain>
    </source>
</reference>
<organism evidence="1 2">
    <name type="scientific">Phytophthora palmivora</name>
    <dbReference type="NCBI Taxonomy" id="4796"/>
    <lineage>
        <taxon>Eukaryota</taxon>
        <taxon>Sar</taxon>
        <taxon>Stramenopiles</taxon>
        <taxon>Oomycota</taxon>
        <taxon>Peronosporomycetes</taxon>
        <taxon>Peronosporales</taxon>
        <taxon>Peronosporaceae</taxon>
        <taxon>Phytophthora</taxon>
    </lineage>
</organism>
<dbReference type="AlphaFoldDB" id="A0A2P4X705"/>
<gene>
    <name evidence="1" type="ORF">PHPALM_29669</name>
</gene>
<dbReference type="Proteomes" id="UP000237271">
    <property type="component" value="Unassembled WGS sequence"/>
</dbReference>
<accession>A0A2P4X705</accession>
<keyword evidence="2" id="KW-1185">Reference proteome</keyword>
<evidence type="ECO:0000313" key="1">
    <source>
        <dbReference type="EMBL" id="POM61331.1"/>
    </source>
</evidence>
<proteinExistence type="predicted"/>
<protein>
    <submittedName>
        <fullName evidence="1">Uncharacterized protein</fullName>
    </submittedName>
</protein>
<comment type="caution">
    <text evidence="1">The sequence shown here is derived from an EMBL/GenBank/DDBJ whole genome shotgun (WGS) entry which is preliminary data.</text>
</comment>
<dbReference type="EMBL" id="NCKW01016078">
    <property type="protein sequence ID" value="POM61331.1"/>
    <property type="molecule type" value="Genomic_DNA"/>
</dbReference>
<evidence type="ECO:0000313" key="2">
    <source>
        <dbReference type="Proteomes" id="UP000237271"/>
    </source>
</evidence>
<name>A0A2P4X705_9STRA</name>